<dbReference type="Pfam" id="PF00876">
    <property type="entry name" value="Innexin"/>
    <property type="match status" value="1"/>
</dbReference>
<name>A0A183D3G8_9BILA</name>
<keyword evidence="11" id="KW-0407">Ion channel</keyword>
<evidence type="ECO:0000313" key="15">
    <source>
        <dbReference type="WBParaSite" id="GPUH_0000326401-mRNA-1"/>
    </source>
</evidence>
<feature type="transmembrane region" description="Helical" evidence="12">
    <location>
        <begin position="27"/>
        <end position="49"/>
    </location>
</feature>
<evidence type="ECO:0000256" key="9">
    <source>
        <dbReference type="ARBA" id="ARBA00023065"/>
    </source>
</evidence>
<evidence type="ECO:0000313" key="13">
    <source>
        <dbReference type="EMBL" id="VDK38732.1"/>
    </source>
</evidence>
<keyword evidence="10 12" id="KW-0472">Membrane</keyword>
<evidence type="ECO:0000313" key="14">
    <source>
        <dbReference type="Proteomes" id="UP000271098"/>
    </source>
</evidence>
<keyword evidence="6" id="KW-0303">Gap junction</keyword>
<evidence type="ECO:0000256" key="10">
    <source>
        <dbReference type="ARBA" id="ARBA00023136"/>
    </source>
</evidence>
<evidence type="ECO:0000256" key="1">
    <source>
        <dbReference type="ARBA" id="ARBA00004610"/>
    </source>
</evidence>
<accession>A0A183D3G8</accession>
<proteinExistence type="predicted"/>
<keyword evidence="5 12" id="KW-0812">Transmembrane</keyword>
<evidence type="ECO:0000256" key="11">
    <source>
        <dbReference type="ARBA" id="ARBA00023303"/>
    </source>
</evidence>
<protein>
    <submittedName>
        <fullName evidence="15">Innexin</fullName>
    </submittedName>
</protein>
<dbReference type="PANTHER" id="PTHR11893:SF44">
    <property type="entry name" value="INNEXIN"/>
    <property type="match status" value="1"/>
</dbReference>
<gene>
    <name evidence="13" type="ORF">GPUH_LOCUS3259</name>
</gene>
<dbReference type="GO" id="GO:0005886">
    <property type="term" value="C:plasma membrane"/>
    <property type="evidence" value="ECO:0007669"/>
    <property type="project" value="UniProtKB-SubCell"/>
</dbReference>
<dbReference type="GO" id="GO:0034220">
    <property type="term" value="P:monoatomic ion transmembrane transport"/>
    <property type="evidence" value="ECO:0007669"/>
    <property type="project" value="UniProtKB-KW"/>
</dbReference>
<evidence type="ECO:0000256" key="2">
    <source>
        <dbReference type="ARBA" id="ARBA00004651"/>
    </source>
</evidence>
<evidence type="ECO:0000256" key="7">
    <source>
        <dbReference type="ARBA" id="ARBA00022949"/>
    </source>
</evidence>
<keyword evidence="7" id="KW-0965">Cell junction</keyword>
<reference evidence="15" key="1">
    <citation type="submission" date="2016-06" db="UniProtKB">
        <authorList>
            <consortium name="WormBaseParasite"/>
        </authorList>
    </citation>
    <scope>IDENTIFICATION</scope>
</reference>
<evidence type="ECO:0000256" key="12">
    <source>
        <dbReference type="SAM" id="Phobius"/>
    </source>
</evidence>
<keyword evidence="8 12" id="KW-1133">Transmembrane helix</keyword>
<organism evidence="15">
    <name type="scientific">Gongylonema pulchrum</name>
    <dbReference type="NCBI Taxonomy" id="637853"/>
    <lineage>
        <taxon>Eukaryota</taxon>
        <taxon>Metazoa</taxon>
        <taxon>Ecdysozoa</taxon>
        <taxon>Nematoda</taxon>
        <taxon>Chromadorea</taxon>
        <taxon>Rhabditida</taxon>
        <taxon>Spirurina</taxon>
        <taxon>Spiruromorpha</taxon>
        <taxon>Spiruroidea</taxon>
        <taxon>Gongylonematidae</taxon>
        <taxon>Gongylonema</taxon>
    </lineage>
</organism>
<evidence type="ECO:0000256" key="5">
    <source>
        <dbReference type="ARBA" id="ARBA00022692"/>
    </source>
</evidence>
<evidence type="ECO:0000256" key="6">
    <source>
        <dbReference type="ARBA" id="ARBA00022868"/>
    </source>
</evidence>
<dbReference type="AlphaFoldDB" id="A0A183D3G8"/>
<evidence type="ECO:0000256" key="3">
    <source>
        <dbReference type="ARBA" id="ARBA00022448"/>
    </source>
</evidence>
<reference evidence="13 14" key="2">
    <citation type="submission" date="2018-11" db="EMBL/GenBank/DDBJ databases">
        <authorList>
            <consortium name="Pathogen Informatics"/>
        </authorList>
    </citation>
    <scope>NUCLEOTIDE SEQUENCE [LARGE SCALE GENOMIC DNA]</scope>
</reference>
<dbReference type="PANTHER" id="PTHR11893">
    <property type="entry name" value="INNEXIN"/>
    <property type="match status" value="1"/>
</dbReference>
<dbReference type="GO" id="GO:0005243">
    <property type="term" value="F:gap junction channel activity"/>
    <property type="evidence" value="ECO:0007669"/>
    <property type="project" value="TreeGrafter"/>
</dbReference>
<keyword evidence="3" id="KW-0813">Transport</keyword>
<keyword evidence="4" id="KW-1003">Cell membrane</keyword>
<dbReference type="WBParaSite" id="GPUH_0000326401-mRNA-1">
    <property type="protein sequence ID" value="GPUH_0000326401-mRNA-1"/>
    <property type="gene ID" value="GPUH_0000326401"/>
</dbReference>
<sequence>MVVSEVVGTLSFLKPQPDDDFVDRLHYYYTSTFLLVAAAKLISYALFLIQSQVLMSLKMFGGRPIECWVPAEYRGGWEDYTDVLLGSKHLLGVIRRGNPGKYKRPGKTHGLILSMDAFLFRYLRLSLLCALLDLANDV</sequence>
<dbReference type="EMBL" id="UYRT01005450">
    <property type="protein sequence ID" value="VDK38732.1"/>
    <property type="molecule type" value="Genomic_DNA"/>
</dbReference>
<keyword evidence="14" id="KW-1185">Reference proteome</keyword>
<dbReference type="OrthoDB" id="5867527at2759"/>
<dbReference type="GO" id="GO:0005921">
    <property type="term" value="C:gap junction"/>
    <property type="evidence" value="ECO:0007669"/>
    <property type="project" value="UniProtKB-SubCell"/>
</dbReference>
<dbReference type="Proteomes" id="UP000271098">
    <property type="component" value="Unassembled WGS sequence"/>
</dbReference>
<dbReference type="InterPro" id="IPR000990">
    <property type="entry name" value="Innexin"/>
</dbReference>
<comment type="subcellular location">
    <subcellularLocation>
        <location evidence="1">Cell junction</location>
        <location evidence="1">Gap junction</location>
    </subcellularLocation>
    <subcellularLocation>
        <location evidence="2">Cell membrane</location>
        <topology evidence="2">Multi-pass membrane protein</topology>
    </subcellularLocation>
</comment>
<evidence type="ECO:0000256" key="4">
    <source>
        <dbReference type="ARBA" id="ARBA00022475"/>
    </source>
</evidence>
<keyword evidence="9" id="KW-0406">Ion transport</keyword>
<evidence type="ECO:0000256" key="8">
    <source>
        <dbReference type="ARBA" id="ARBA00022989"/>
    </source>
</evidence>